<feature type="transmembrane region" description="Helical" evidence="2">
    <location>
        <begin position="134"/>
        <end position="161"/>
    </location>
</feature>
<evidence type="ECO:0000313" key="4">
    <source>
        <dbReference type="EMBL" id="TDU70716.1"/>
    </source>
</evidence>
<evidence type="ECO:0000256" key="1">
    <source>
        <dbReference type="SAM" id="Coils"/>
    </source>
</evidence>
<comment type="caution">
    <text evidence="4">The sequence shown here is derived from an EMBL/GenBank/DDBJ whole genome shotgun (WGS) entry which is preliminary data.</text>
</comment>
<keyword evidence="2" id="KW-1133">Transmembrane helix</keyword>
<dbReference type="Pfam" id="PF04888">
    <property type="entry name" value="SseC"/>
    <property type="match status" value="1"/>
</dbReference>
<dbReference type="RefSeq" id="WP_133795811.1">
    <property type="nucleotide sequence ID" value="NZ_SOCA01000004.1"/>
</dbReference>
<keyword evidence="1" id="KW-0175">Coiled coil</keyword>
<keyword evidence="5" id="KW-1185">Reference proteome</keyword>
<evidence type="ECO:0000256" key="2">
    <source>
        <dbReference type="SAM" id="Phobius"/>
    </source>
</evidence>
<feature type="transmembrane region" description="Helical" evidence="2">
    <location>
        <begin position="219"/>
        <end position="240"/>
    </location>
</feature>
<protein>
    <submittedName>
        <fullName evidence="4">Secretion system effector C (SseC) family protein</fullName>
    </submittedName>
</protein>
<evidence type="ECO:0000259" key="3">
    <source>
        <dbReference type="Pfam" id="PF04888"/>
    </source>
</evidence>
<feature type="coiled-coil region" evidence="1">
    <location>
        <begin position="90"/>
        <end position="131"/>
    </location>
</feature>
<sequence length="471" mass="49545">MNITNNPSTVAGFDPGSLHTTLKEVKKTATESLTKALTLLTTVDSTGMLPPKDGVMQLSAPKVNLSAADLTLRIGLLQDALNELMTAVSKNEIEGRLNELNRENREQLDKMKDQMKNIEKEAEKKREADKKVNIFQAIANFFKAIFDIISAVFTAIAAIGYALTGNVAAAAGLFAATAALMASAVINLVMAIDSVVKAAGGGGFLSDKAIQGMNKATEILGYVAMGAAMVGGIGAMVSGIRQGATMAAGKLAEKGIQLSTKEIMQQLPKVGGELFQEIASKGTQKLAMELTKEGIEEAGKQALKEGTEQLIKRLPSETALEFAAAAAKAAAKDGASAGVKEAAKNAALEAAGAIMKESLFQALRPLLDLAARQAITSAIIQGSTQITQGVAGVIVADIREDAAEARRKADEAEAQAKAIQAMIELLRKTIEQLQEDLQNMLESSMETISSIFNAADETASSMKDLMRFQAA</sequence>
<keyword evidence="2" id="KW-0812">Transmembrane</keyword>
<proteinExistence type="predicted"/>
<dbReference type="EMBL" id="SOCA01000004">
    <property type="protein sequence ID" value="TDU70716.1"/>
    <property type="molecule type" value="Genomic_DNA"/>
</dbReference>
<dbReference type="AlphaFoldDB" id="A0A4R7RZX6"/>
<dbReference type="Proteomes" id="UP000295662">
    <property type="component" value="Unassembled WGS sequence"/>
</dbReference>
<organism evidence="4 5">
    <name type="scientific">Prosthecobacter fusiformis</name>
    <dbReference type="NCBI Taxonomy" id="48464"/>
    <lineage>
        <taxon>Bacteria</taxon>
        <taxon>Pseudomonadati</taxon>
        <taxon>Verrucomicrobiota</taxon>
        <taxon>Verrucomicrobiia</taxon>
        <taxon>Verrucomicrobiales</taxon>
        <taxon>Verrucomicrobiaceae</taxon>
        <taxon>Prosthecobacter</taxon>
    </lineage>
</organism>
<reference evidence="4 5" key="1">
    <citation type="submission" date="2019-03" db="EMBL/GenBank/DDBJ databases">
        <title>Genomic Encyclopedia of Archaeal and Bacterial Type Strains, Phase II (KMG-II): from individual species to whole genera.</title>
        <authorList>
            <person name="Goeker M."/>
        </authorList>
    </citation>
    <scope>NUCLEOTIDE SEQUENCE [LARGE SCALE GENOMIC DNA]</scope>
    <source>
        <strain evidence="4 5">ATCC 25309</strain>
    </source>
</reference>
<feature type="transmembrane region" description="Helical" evidence="2">
    <location>
        <begin position="167"/>
        <end position="189"/>
    </location>
</feature>
<gene>
    <name evidence="4" type="ORF">EI77_02764</name>
</gene>
<evidence type="ECO:0000313" key="5">
    <source>
        <dbReference type="Proteomes" id="UP000295662"/>
    </source>
</evidence>
<dbReference type="InterPro" id="IPR006972">
    <property type="entry name" value="BipB-like_C"/>
</dbReference>
<feature type="domain" description="Translocator protein BipB-like C-terminal" evidence="3">
    <location>
        <begin position="80"/>
        <end position="460"/>
    </location>
</feature>
<keyword evidence="2" id="KW-0472">Membrane</keyword>
<dbReference type="OrthoDB" id="182152at2"/>
<name>A0A4R7RZX6_9BACT</name>
<feature type="coiled-coil region" evidence="1">
    <location>
        <begin position="395"/>
        <end position="443"/>
    </location>
</feature>
<accession>A0A4R7RZX6</accession>